<gene>
    <name evidence="10" type="ORF">IL334_004114</name>
</gene>
<dbReference type="Gene3D" id="1.20.1250.20">
    <property type="entry name" value="MFS general substrate transporter like domains"/>
    <property type="match status" value="2"/>
</dbReference>
<comment type="similarity">
    <text evidence="2">Belongs to the major facilitator superfamily. Sugar transporter (TC 2.A.1.1) family.</text>
</comment>
<feature type="transmembrane region" description="Helical" evidence="8">
    <location>
        <begin position="268"/>
        <end position="288"/>
    </location>
</feature>
<evidence type="ECO:0000256" key="1">
    <source>
        <dbReference type="ARBA" id="ARBA00004141"/>
    </source>
</evidence>
<feature type="transmembrane region" description="Helical" evidence="8">
    <location>
        <begin position="79"/>
        <end position="98"/>
    </location>
</feature>
<dbReference type="EMBL" id="CP141885">
    <property type="protein sequence ID" value="WRT67148.1"/>
    <property type="molecule type" value="Genomic_DNA"/>
</dbReference>
<dbReference type="PRINTS" id="PR00171">
    <property type="entry name" value="SUGRTRNSPORT"/>
</dbReference>
<name>A0ABZ1CZF9_9TREE</name>
<feature type="transmembrane region" description="Helical" evidence="8">
    <location>
        <begin position="105"/>
        <end position="128"/>
    </location>
</feature>
<dbReference type="InterPro" id="IPR005828">
    <property type="entry name" value="MFS_sugar_transport-like"/>
</dbReference>
<evidence type="ECO:0000256" key="7">
    <source>
        <dbReference type="ARBA" id="ARBA00049119"/>
    </source>
</evidence>
<dbReference type="InterPro" id="IPR003663">
    <property type="entry name" value="Sugar/inositol_transpt"/>
</dbReference>
<dbReference type="InterPro" id="IPR036259">
    <property type="entry name" value="MFS_trans_sf"/>
</dbReference>
<dbReference type="InterPro" id="IPR005829">
    <property type="entry name" value="Sugar_transporter_CS"/>
</dbReference>
<dbReference type="InterPro" id="IPR020846">
    <property type="entry name" value="MFS_dom"/>
</dbReference>
<dbReference type="GeneID" id="87956245"/>
<comment type="catalytic activity">
    <reaction evidence="7">
        <text>myo-inositol(out) + H(+)(out) = myo-inositol(in) + H(+)(in)</text>
        <dbReference type="Rhea" id="RHEA:60364"/>
        <dbReference type="ChEBI" id="CHEBI:15378"/>
        <dbReference type="ChEBI" id="CHEBI:17268"/>
    </reaction>
</comment>
<proteinExistence type="inferred from homology"/>
<protein>
    <recommendedName>
        <fullName evidence="9">Major facilitator superfamily (MFS) profile domain-containing protein</fullName>
    </recommendedName>
</protein>
<dbReference type="SUPFAM" id="SSF103473">
    <property type="entry name" value="MFS general substrate transporter"/>
    <property type="match status" value="1"/>
</dbReference>
<evidence type="ECO:0000313" key="11">
    <source>
        <dbReference type="Proteomes" id="UP001329825"/>
    </source>
</evidence>
<feature type="transmembrane region" description="Helical" evidence="8">
    <location>
        <begin position="295"/>
        <end position="315"/>
    </location>
</feature>
<keyword evidence="5 8" id="KW-1133">Transmembrane helix</keyword>
<dbReference type="PANTHER" id="PTHR48022:SF51">
    <property type="entry name" value="ALPHA-GLUCOSIDE TRANSPORTER, PUTATIVE (AFU_ORTHOLOGUE AFUA_6G11920)-RELATED"/>
    <property type="match status" value="1"/>
</dbReference>
<feature type="transmembrane region" description="Helical" evidence="8">
    <location>
        <begin position="53"/>
        <end position="73"/>
    </location>
</feature>
<keyword evidence="6 8" id="KW-0472">Membrane</keyword>
<dbReference type="Proteomes" id="UP001329825">
    <property type="component" value="Chromosome 5"/>
</dbReference>
<feature type="transmembrane region" description="Helical" evidence="8">
    <location>
        <begin position="140"/>
        <end position="160"/>
    </location>
</feature>
<evidence type="ECO:0000256" key="6">
    <source>
        <dbReference type="ARBA" id="ARBA00023136"/>
    </source>
</evidence>
<reference evidence="10 11" key="1">
    <citation type="submission" date="2024-01" db="EMBL/GenBank/DDBJ databases">
        <title>Comparative genomics of Cryptococcus and Kwoniella reveals pathogenesis evolution and contrasting modes of karyotype evolution via chromosome fusion or intercentromeric recombination.</title>
        <authorList>
            <person name="Coelho M.A."/>
            <person name="David-Palma M."/>
            <person name="Shea T."/>
            <person name="Bowers K."/>
            <person name="McGinley-Smith S."/>
            <person name="Mohammad A.W."/>
            <person name="Gnirke A."/>
            <person name="Yurkov A.M."/>
            <person name="Nowrousian M."/>
            <person name="Sun S."/>
            <person name="Cuomo C.A."/>
            <person name="Heitman J."/>
        </authorList>
    </citation>
    <scope>NUCLEOTIDE SEQUENCE [LARGE SCALE GENOMIC DNA]</scope>
    <source>
        <strain evidence="10">CBS 11374</strain>
    </source>
</reference>
<dbReference type="RefSeq" id="XP_062791888.1">
    <property type="nucleotide sequence ID" value="XM_062935837.1"/>
</dbReference>
<evidence type="ECO:0000256" key="4">
    <source>
        <dbReference type="ARBA" id="ARBA00022692"/>
    </source>
</evidence>
<evidence type="ECO:0000313" key="10">
    <source>
        <dbReference type="EMBL" id="WRT67148.1"/>
    </source>
</evidence>
<evidence type="ECO:0000256" key="8">
    <source>
        <dbReference type="SAM" id="Phobius"/>
    </source>
</evidence>
<accession>A0ABZ1CZF9</accession>
<dbReference type="PROSITE" id="PS50850">
    <property type="entry name" value="MFS"/>
    <property type="match status" value="1"/>
</dbReference>
<keyword evidence="3" id="KW-0813">Transport</keyword>
<dbReference type="InterPro" id="IPR050360">
    <property type="entry name" value="MFS_Sugar_Transporters"/>
</dbReference>
<evidence type="ECO:0000259" key="9">
    <source>
        <dbReference type="PROSITE" id="PS50850"/>
    </source>
</evidence>
<feature type="transmembrane region" description="Helical" evidence="8">
    <location>
        <begin position="360"/>
        <end position="379"/>
    </location>
</feature>
<dbReference type="Pfam" id="PF00083">
    <property type="entry name" value="Sugar_tr"/>
    <property type="match status" value="2"/>
</dbReference>
<dbReference type="PANTHER" id="PTHR48022">
    <property type="entry name" value="PLASTIDIC GLUCOSE TRANSPORTER 4"/>
    <property type="match status" value="1"/>
</dbReference>
<evidence type="ECO:0000256" key="2">
    <source>
        <dbReference type="ARBA" id="ARBA00010992"/>
    </source>
</evidence>
<feature type="domain" description="Major facilitator superfamily (MFS) profile" evidence="9">
    <location>
        <begin position="5"/>
        <end position="405"/>
    </location>
</feature>
<dbReference type="PROSITE" id="PS00217">
    <property type="entry name" value="SUGAR_TRANSPORT_2"/>
    <property type="match status" value="1"/>
</dbReference>
<evidence type="ECO:0000256" key="5">
    <source>
        <dbReference type="ARBA" id="ARBA00022989"/>
    </source>
</evidence>
<comment type="subcellular location">
    <subcellularLocation>
        <location evidence="1">Membrane</location>
        <topology evidence="1">Multi-pass membrane protein</topology>
    </subcellularLocation>
</comment>
<sequence>MSTADGRFCGLGAILWGYDAQIGTGLLSVPFYRRDFGYQLGVDYVIPARWQSAFNSVSSIGGMFGGLAVGWIADRVGHRGAITIACIISIAAVFMQFFCPPHQNALLLIGKLVNGVALGIYISTAAAYCAEISPTPLRGITTGCVNLWIVVGQFMANCVIQGLGSREDRYAYRIPLGQNQRSKAVLLALGTKEADLHLRQIQATIALEDLYAAETTYWQCFRGTNLRRTIIALMVFVLQQIVGVIFVLGYSTYFFQLAGFKSSDSFKLGVGVTAIGVVGNLTALYSVNRFGRRPLFLWGMIGCTAVNFGIGFSSISNTKAASWVEAIFTLIFGFVYQGSIGPLGYVIFSEISSAKLRSKTVGLGIFVNSLCGMLASIVIPTVDELDALFEAKVSSRKFAETSIVR</sequence>
<feature type="transmembrane region" description="Helical" evidence="8">
    <location>
        <begin position="327"/>
        <end position="348"/>
    </location>
</feature>
<keyword evidence="11" id="KW-1185">Reference proteome</keyword>
<keyword evidence="4 8" id="KW-0812">Transmembrane</keyword>
<feature type="transmembrane region" description="Helical" evidence="8">
    <location>
        <begin position="231"/>
        <end position="256"/>
    </location>
</feature>
<organism evidence="10 11">
    <name type="scientific">Kwoniella shivajii</name>
    <dbReference type="NCBI Taxonomy" id="564305"/>
    <lineage>
        <taxon>Eukaryota</taxon>
        <taxon>Fungi</taxon>
        <taxon>Dikarya</taxon>
        <taxon>Basidiomycota</taxon>
        <taxon>Agaricomycotina</taxon>
        <taxon>Tremellomycetes</taxon>
        <taxon>Tremellales</taxon>
        <taxon>Cryptococcaceae</taxon>
        <taxon>Kwoniella</taxon>
    </lineage>
</organism>
<evidence type="ECO:0000256" key="3">
    <source>
        <dbReference type="ARBA" id="ARBA00022448"/>
    </source>
</evidence>